<protein>
    <recommendedName>
        <fullName evidence="3">Thymidylate synthase/dCMP hydroxymethylase domain-containing protein</fullName>
    </recommendedName>
</protein>
<comment type="caution">
    <text evidence="4">The sequence shown here is derived from an EMBL/GenBank/DDBJ whole genome shotgun (WGS) entry which is preliminary data.</text>
</comment>
<dbReference type="CDD" id="cd00351">
    <property type="entry name" value="TS_Pyrimidine_HMase"/>
    <property type="match status" value="1"/>
</dbReference>
<accession>K8PK04</accession>
<sequence length="331" mass="38274">MEIVQETLDDVLRKLYPSLLTQSASVAASRGKTVEAIGVLLEITKPRARLSRTETRGKPFSSLGELLWYFSRNNRLDFVAYYIPRYEQESDDGVTVHGGYGRRLFRHRNIDQIQNVLGLLHARPQTRRAVIQLFDAEDLTANFKEIPCTTTLQFFIRDNRFDMVVTMRSNDAYKGLPHDVFCFTMLQEIMARSLDCELGTYKHFVGSMHLYESDFSGAKLYIDEAVQPRIEMPPMPIGDPWPSLRILSEAEERVRTGEQLTASSLPIDEYWRDLVRLLQIFRATGDEAQIADLKESMAFKRYSVYVDTRVSMKPRKRRQSAQPTLFEPRDN</sequence>
<dbReference type="GO" id="GO:0006231">
    <property type="term" value="P:dTMP biosynthetic process"/>
    <property type="evidence" value="ECO:0007669"/>
    <property type="project" value="TreeGrafter"/>
</dbReference>
<reference evidence="4 5" key="1">
    <citation type="submission" date="2012-04" db="EMBL/GenBank/DDBJ databases">
        <title>The Genome Sequence of Afipia broomeae ATCC 49717.</title>
        <authorList>
            <consortium name="The Broad Institute Genome Sequencing Platform"/>
            <person name="Earl A."/>
            <person name="Ward D."/>
            <person name="Feldgarden M."/>
            <person name="Gevers D."/>
            <person name="Huys G."/>
            <person name="Walker B."/>
            <person name="Young S.K."/>
            <person name="Zeng Q."/>
            <person name="Gargeya S."/>
            <person name="Fitzgerald M."/>
            <person name="Haas B."/>
            <person name="Abouelleil A."/>
            <person name="Alvarado L."/>
            <person name="Arachchi H.M."/>
            <person name="Berlin A."/>
            <person name="Chapman S.B."/>
            <person name="Goldberg J."/>
            <person name="Griggs A."/>
            <person name="Gujja S."/>
            <person name="Hansen M."/>
            <person name="Howarth C."/>
            <person name="Imamovic A."/>
            <person name="Larimer J."/>
            <person name="McCowen C."/>
            <person name="Montmayeur A."/>
            <person name="Murphy C."/>
            <person name="Neiman D."/>
            <person name="Pearson M."/>
            <person name="Priest M."/>
            <person name="Roberts A."/>
            <person name="Saif S."/>
            <person name="Shea T."/>
            <person name="Sisk P."/>
            <person name="Sykes S."/>
            <person name="Wortman J."/>
            <person name="Nusbaum C."/>
            <person name="Birren B."/>
        </authorList>
    </citation>
    <scope>NUCLEOTIDE SEQUENCE [LARGE SCALE GENOMIC DNA]</scope>
    <source>
        <strain evidence="4 5">ATCC 49717</strain>
    </source>
</reference>
<dbReference type="Gene3D" id="3.30.572.10">
    <property type="entry name" value="Thymidylate synthase/dCMP hydroxymethylase domain"/>
    <property type="match status" value="1"/>
</dbReference>
<dbReference type="Pfam" id="PF00303">
    <property type="entry name" value="Thymidylat_synt"/>
    <property type="match status" value="1"/>
</dbReference>
<dbReference type="PANTHER" id="PTHR11548:SF9">
    <property type="entry name" value="THYMIDYLATE SYNTHASE"/>
    <property type="match status" value="1"/>
</dbReference>
<gene>
    <name evidence="4" type="ORF">HMPREF9695_01806</name>
</gene>
<feature type="domain" description="Thymidylate synthase/dCMP hydroxymethylase" evidence="3">
    <location>
        <begin position="63"/>
        <end position="227"/>
    </location>
</feature>
<dbReference type="PANTHER" id="PTHR11548">
    <property type="entry name" value="THYMIDYLATE SYNTHASE 1"/>
    <property type="match status" value="1"/>
</dbReference>
<evidence type="ECO:0000313" key="5">
    <source>
        <dbReference type="Proteomes" id="UP000001096"/>
    </source>
</evidence>
<dbReference type="InterPro" id="IPR023451">
    <property type="entry name" value="Thymidate_synth/dCMP_Mease_dom"/>
</dbReference>
<evidence type="ECO:0000313" key="4">
    <source>
        <dbReference type="EMBL" id="EKS39845.1"/>
    </source>
</evidence>
<dbReference type="AlphaFoldDB" id="K8PK04"/>
<dbReference type="Proteomes" id="UP000001096">
    <property type="component" value="Unassembled WGS sequence"/>
</dbReference>
<dbReference type="EMBL" id="AGWX01000002">
    <property type="protein sequence ID" value="EKS39845.1"/>
    <property type="molecule type" value="Genomic_DNA"/>
</dbReference>
<dbReference type="HOGENOM" id="CLU_066856_0_0_5"/>
<evidence type="ECO:0000256" key="1">
    <source>
        <dbReference type="ARBA" id="ARBA00022603"/>
    </source>
</evidence>
<dbReference type="PATRIC" id="fig|883078.3.peg.1853"/>
<dbReference type="GO" id="GO:0032259">
    <property type="term" value="P:methylation"/>
    <property type="evidence" value="ECO:0007669"/>
    <property type="project" value="UniProtKB-KW"/>
</dbReference>
<dbReference type="RefSeq" id="WP_006020526.1">
    <property type="nucleotide sequence ID" value="NZ_KB375282.1"/>
</dbReference>
<keyword evidence="2" id="KW-0808">Transferase</keyword>
<keyword evidence="1" id="KW-0489">Methyltransferase</keyword>
<dbReference type="SUPFAM" id="SSF55831">
    <property type="entry name" value="Thymidylate synthase/dCMP hydroxymethylase"/>
    <property type="match status" value="1"/>
</dbReference>
<organism evidence="4 5">
    <name type="scientific">Afipia broomeae ATCC 49717</name>
    <dbReference type="NCBI Taxonomy" id="883078"/>
    <lineage>
        <taxon>Bacteria</taxon>
        <taxon>Pseudomonadati</taxon>
        <taxon>Pseudomonadota</taxon>
        <taxon>Alphaproteobacteria</taxon>
        <taxon>Hyphomicrobiales</taxon>
        <taxon>Nitrobacteraceae</taxon>
        <taxon>Afipia</taxon>
    </lineage>
</organism>
<name>K8PK04_9BRAD</name>
<proteinExistence type="predicted"/>
<dbReference type="GO" id="GO:0005829">
    <property type="term" value="C:cytosol"/>
    <property type="evidence" value="ECO:0007669"/>
    <property type="project" value="TreeGrafter"/>
</dbReference>
<keyword evidence="5" id="KW-1185">Reference proteome</keyword>
<dbReference type="InterPro" id="IPR045097">
    <property type="entry name" value="Thymidate_synth/dCMP_Mease"/>
</dbReference>
<evidence type="ECO:0000259" key="3">
    <source>
        <dbReference type="Pfam" id="PF00303"/>
    </source>
</evidence>
<dbReference type="eggNOG" id="COG0207">
    <property type="taxonomic scope" value="Bacteria"/>
</dbReference>
<dbReference type="InterPro" id="IPR036926">
    <property type="entry name" value="Thymidate_synth/dCMP_Mease_sf"/>
</dbReference>
<evidence type="ECO:0000256" key="2">
    <source>
        <dbReference type="ARBA" id="ARBA00022679"/>
    </source>
</evidence>
<dbReference type="GO" id="GO:0004799">
    <property type="term" value="F:thymidylate synthase activity"/>
    <property type="evidence" value="ECO:0007669"/>
    <property type="project" value="TreeGrafter"/>
</dbReference>